<dbReference type="PANTHER" id="PTHR33154">
    <property type="entry name" value="TRANSCRIPTIONAL REGULATOR, ARSR FAMILY"/>
    <property type="match status" value="1"/>
</dbReference>
<dbReference type="Pfam" id="PF12840">
    <property type="entry name" value="HTH_20"/>
    <property type="match status" value="1"/>
</dbReference>
<dbReference type="Proteomes" id="UP000527616">
    <property type="component" value="Unassembled WGS sequence"/>
</dbReference>
<dbReference type="GO" id="GO:0003677">
    <property type="term" value="F:DNA binding"/>
    <property type="evidence" value="ECO:0007669"/>
    <property type="project" value="UniProtKB-KW"/>
</dbReference>
<dbReference type="EMBL" id="JACBZS010000001">
    <property type="protein sequence ID" value="NYI71613.1"/>
    <property type="molecule type" value="Genomic_DNA"/>
</dbReference>
<sequence length="193" mass="21713">MADHNYRTIRRAESLAALANPFRSRLLDALRVDGPSTATALAQRTGQAVGSASHHLRVLAETGFIEEAPDLARDRRERWWRLSNSGFRWNRADLDGSAVEVARQAEALQAERQADRVREWLANSETAGEWNGTAFASQDWLRLTPQELDQLGAELLQVLTSWHERVADEQSERLADPNAEPVLVFMRGFPSQP</sequence>
<accession>A0A7Z0ILH7</accession>
<dbReference type="SUPFAM" id="SSF46785">
    <property type="entry name" value="Winged helix' DNA-binding domain"/>
    <property type="match status" value="1"/>
</dbReference>
<evidence type="ECO:0000256" key="3">
    <source>
        <dbReference type="ARBA" id="ARBA00023163"/>
    </source>
</evidence>
<dbReference type="AlphaFoldDB" id="A0A7Z0ILH7"/>
<dbReference type="InterPro" id="IPR051081">
    <property type="entry name" value="HTH_MetalResp_TranReg"/>
</dbReference>
<dbReference type="SMART" id="SM00418">
    <property type="entry name" value="HTH_ARSR"/>
    <property type="match status" value="1"/>
</dbReference>
<evidence type="ECO:0000313" key="5">
    <source>
        <dbReference type="EMBL" id="NYI71613.1"/>
    </source>
</evidence>
<organism evidence="5 6">
    <name type="scientific">Naumannella cuiyingiana</name>
    <dbReference type="NCBI Taxonomy" id="1347891"/>
    <lineage>
        <taxon>Bacteria</taxon>
        <taxon>Bacillati</taxon>
        <taxon>Actinomycetota</taxon>
        <taxon>Actinomycetes</taxon>
        <taxon>Propionibacteriales</taxon>
        <taxon>Propionibacteriaceae</taxon>
        <taxon>Naumannella</taxon>
    </lineage>
</organism>
<keyword evidence="3" id="KW-0804">Transcription</keyword>
<name>A0A7Z0ILH7_9ACTN</name>
<dbReference type="PANTHER" id="PTHR33154:SF15">
    <property type="entry name" value="REGULATORY PROTEIN ARSR"/>
    <property type="match status" value="1"/>
</dbReference>
<dbReference type="InterPro" id="IPR011991">
    <property type="entry name" value="ArsR-like_HTH"/>
</dbReference>
<evidence type="ECO:0000256" key="1">
    <source>
        <dbReference type="ARBA" id="ARBA00023015"/>
    </source>
</evidence>
<feature type="domain" description="HTH arsR-type" evidence="4">
    <location>
        <begin position="13"/>
        <end position="100"/>
    </location>
</feature>
<dbReference type="InterPro" id="IPR036388">
    <property type="entry name" value="WH-like_DNA-bd_sf"/>
</dbReference>
<dbReference type="Gene3D" id="1.10.10.10">
    <property type="entry name" value="Winged helix-like DNA-binding domain superfamily/Winged helix DNA-binding domain"/>
    <property type="match status" value="1"/>
</dbReference>
<dbReference type="GO" id="GO:0003700">
    <property type="term" value="F:DNA-binding transcription factor activity"/>
    <property type="evidence" value="ECO:0007669"/>
    <property type="project" value="InterPro"/>
</dbReference>
<dbReference type="InterPro" id="IPR036390">
    <property type="entry name" value="WH_DNA-bd_sf"/>
</dbReference>
<comment type="caution">
    <text evidence="5">The sequence shown here is derived from an EMBL/GenBank/DDBJ whole genome shotgun (WGS) entry which is preliminary data.</text>
</comment>
<dbReference type="InterPro" id="IPR001845">
    <property type="entry name" value="HTH_ArsR_DNA-bd_dom"/>
</dbReference>
<gene>
    <name evidence="5" type="ORF">GGQ54_002173</name>
</gene>
<keyword evidence="2 5" id="KW-0238">DNA-binding</keyword>
<protein>
    <submittedName>
        <fullName evidence="5">DNA-binding transcriptional ArsR family regulator</fullName>
    </submittedName>
</protein>
<dbReference type="RefSeq" id="WP_179445417.1">
    <property type="nucleotide sequence ID" value="NZ_JACBZS010000001.1"/>
</dbReference>
<keyword evidence="1" id="KW-0805">Transcription regulation</keyword>
<proteinExistence type="predicted"/>
<reference evidence="5 6" key="1">
    <citation type="submission" date="2020-07" db="EMBL/GenBank/DDBJ databases">
        <title>Sequencing the genomes of 1000 actinobacteria strains.</title>
        <authorList>
            <person name="Klenk H.-P."/>
        </authorList>
    </citation>
    <scope>NUCLEOTIDE SEQUENCE [LARGE SCALE GENOMIC DNA]</scope>
    <source>
        <strain evidence="5 6">DSM 103164</strain>
    </source>
</reference>
<evidence type="ECO:0000259" key="4">
    <source>
        <dbReference type="SMART" id="SM00418"/>
    </source>
</evidence>
<evidence type="ECO:0000256" key="2">
    <source>
        <dbReference type="ARBA" id="ARBA00023125"/>
    </source>
</evidence>
<dbReference type="CDD" id="cd00090">
    <property type="entry name" value="HTH_ARSR"/>
    <property type="match status" value="1"/>
</dbReference>
<keyword evidence="6" id="KW-1185">Reference proteome</keyword>
<evidence type="ECO:0000313" key="6">
    <source>
        <dbReference type="Proteomes" id="UP000527616"/>
    </source>
</evidence>